<proteinExistence type="predicted"/>
<comment type="caution">
    <text evidence="2">The sequence shown here is derived from an EMBL/GenBank/DDBJ whole genome shotgun (WGS) entry which is preliminary data.</text>
</comment>
<dbReference type="Gene3D" id="1.20.120.450">
    <property type="entry name" value="dinb family like domain"/>
    <property type="match status" value="1"/>
</dbReference>
<dbReference type="EMBL" id="PVTI01000005">
    <property type="protein sequence ID" value="PRY61550.1"/>
    <property type="molecule type" value="Genomic_DNA"/>
</dbReference>
<evidence type="ECO:0000259" key="1">
    <source>
        <dbReference type="Pfam" id="PF11716"/>
    </source>
</evidence>
<dbReference type="Pfam" id="PF11716">
    <property type="entry name" value="MDMPI_N"/>
    <property type="match status" value="1"/>
</dbReference>
<dbReference type="AlphaFoldDB" id="A0A2T0UUF7"/>
<evidence type="ECO:0000313" key="2">
    <source>
        <dbReference type="EMBL" id="PRY61550.1"/>
    </source>
</evidence>
<dbReference type="InterPro" id="IPR034660">
    <property type="entry name" value="DinB/YfiT-like"/>
</dbReference>
<reference evidence="2 3" key="1">
    <citation type="submission" date="2018-03" db="EMBL/GenBank/DDBJ databases">
        <title>Genomic Encyclopedia of Archaeal and Bacterial Type Strains, Phase II (KMG-II): from individual species to whole genera.</title>
        <authorList>
            <person name="Goeker M."/>
        </authorList>
    </citation>
    <scope>NUCLEOTIDE SEQUENCE [LARGE SCALE GENOMIC DNA]</scope>
    <source>
        <strain evidence="2 3">ATCC BAA-1496</strain>
    </source>
</reference>
<feature type="domain" description="Mycothiol-dependent maleylpyruvate isomerase metal-binding" evidence="1">
    <location>
        <begin position="13"/>
        <end position="150"/>
    </location>
</feature>
<dbReference type="SUPFAM" id="SSF109854">
    <property type="entry name" value="DinB/YfiT-like putative metalloenzymes"/>
    <property type="match status" value="1"/>
</dbReference>
<dbReference type="InterPro" id="IPR017517">
    <property type="entry name" value="Maleyloyr_isom"/>
</dbReference>
<keyword evidence="2" id="KW-0413">Isomerase</keyword>
<dbReference type="GO" id="GO:0016853">
    <property type="term" value="F:isomerase activity"/>
    <property type="evidence" value="ECO:0007669"/>
    <property type="project" value="UniProtKB-KW"/>
</dbReference>
<accession>A0A2T0UUF7</accession>
<dbReference type="Proteomes" id="UP000237822">
    <property type="component" value="Unassembled WGS sequence"/>
</dbReference>
<keyword evidence="3" id="KW-1185">Reference proteome</keyword>
<keyword evidence="2" id="KW-0670">Pyruvate</keyword>
<name>A0A2T0UUF7_9MICO</name>
<dbReference type="InterPro" id="IPR024344">
    <property type="entry name" value="MDMPI_metal-binding"/>
</dbReference>
<sequence>MTTVTDLLAAIDDQTTRLVADARELAAPGDLGADSLCAGWSRDHVLNHVARNADALVRLVRAAVDGTGETMYDSPEGRDADIDEGVGRPLGEVVGDVETTAAALAPELARLRDEHADIVLERTPGGPTFTAGMLPFLRLREVVYHHVDLASDFGFGDLDGALQVLFIENELKRQKGAPVAPSMTIRSDEGDIWSIGDADAHVTGSRAGILTWLARQDPSGVRADTLPELTKGL</sequence>
<dbReference type="GO" id="GO:0046872">
    <property type="term" value="F:metal ion binding"/>
    <property type="evidence" value="ECO:0007669"/>
    <property type="project" value="InterPro"/>
</dbReference>
<dbReference type="NCBIfam" id="TIGR03083">
    <property type="entry name" value="maleylpyruvate isomerase family mycothiol-dependent enzyme"/>
    <property type="match status" value="1"/>
</dbReference>
<gene>
    <name evidence="2" type="ORF">BCF74_105109</name>
</gene>
<protein>
    <submittedName>
        <fullName evidence="2">Maleylpyruvate isomerase</fullName>
    </submittedName>
</protein>
<evidence type="ECO:0000313" key="3">
    <source>
        <dbReference type="Proteomes" id="UP000237822"/>
    </source>
</evidence>
<organism evidence="2 3">
    <name type="scientific">Knoellia remsis</name>
    <dbReference type="NCBI Taxonomy" id="407159"/>
    <lineage>
        <taxon>Bacteria</taxon>
        <taxon>Bacillati</taxon>
        <taxon>Actinomycetota</taxon>
        <taxon>Actinomycetes</taxon>
        <taxon>Micrococcales</taxon>
        <taxon>Intrasporangiaceae</taxon>
        <taxon>Knoellia</taxon>
    </lineage>
</organism>